<accession>A0A8B6GE89</accession>
<feature type="region of interest" description="Disordered" evidence="1">
    <location>
        <begin position="71"/>
        <end position="91"/>
    </location>
</feature>
<gene>
    <name evidence="2" type="ORF">MGAL_10B071679</name>
</gene>
<comment type="caution">
    <text evidence="2">The sequence shown here is derived from an EMBL/GenBank/DDBJ whole genome shotgun (WGS) entry which is preliminary data.</text>
</comment>
<evidence type="ECO:0000313" key="2">
    <source>
        <dbReference type="EMBL" id="VDI62998.1"/>
    </source>
</evidence>
<protein>
    <submittedName>
        <fullName evidence="2">Uncharacterized protein</fullName>
    </submittedName>
</protein>
<reference evidence="2" key="1">
    <citation type="submission" date="2018-11" db="EMBL/GenBank/DDBJ databases">
        <authorList>
            <person name="Alioto T."/>
            <person name="Alioto T."/>
        </authorList>
    </citation>
    <scope>NUCLEOTIDE SEQUENCE</scope>
</reference>
<organism evidence="2 3">
    <name type="scientific">Mytilus galloprovincialis</name>
    <name type="common">Mediterranean mussel</name>
    <dbReference type="NCBI Taxonomy" id="29158"/>
    <lineage>
        <taxon>Eukaryota</taxon>
        <taxon>Metazoa</taxon>
        <taxon>Spiralia</taxon>
        <taxon>Lophotrochozoa</taxon>
        <taxon>Mollusca</taxon>
        <taxon>Bivalvia</taxon>
        <taxon>Autobranchia</taxon>
        <taxon>Pteriomorphia</taxon>
        <taxon>Mytilida</taxon>
        <taxon>Mytiloidea</taxon>
        <taxon>Mytilidae</taxon>
        <taxon>Mytilinae</taxon>
        <taxon>Mytilus</taxon>
    </lineage>
</organism>
<proteinExistence type="predicted"/>
<name>A0A8B6GE89_MYTGA</name>
<dbReference type="Proteomes" id="UP000596742">
    <property type="component" value="Unassembled WGS sequence"/>
</dbReference>
<evidence type="ECO:0000313" key="3">
    <source>
        <dbReference type="Proteomes" id="UP000596742"/>
    </source>
</evidence>
<keyword evidence="3" id="KW-1185">Reference proteome</keyword>
<dbReference type="EMBL" id="UYJE01008327">
    <property type="protein sequence ID" value="VDI62998.1"/>
    <property type="molecule type" value="Genomic_DNA"/>
</dbReference>
<sequence length="91" mass="10315">MAREIQTSCKSDLLKIFQDFDSLSTQINIPVEEVDLLLRDANRKFVEVKPQLDNPTAERMTVLLDEMSKAAESLRSSTSTVPYRAERPKSA</sequence>
<dbReference type="AlphaFoldDB" id="A0A8B6GE89"/>
<evidence type="ECO:0000256" key="1">
    <source>
        <dbReference type="SAM" id="MobiDB-lite"/>
    </source>
</evidence>